<dbReference type="InterPro" id="IPR050570">
    <property type="entry name" value="Cell_wall_metabolism_enzyme"/>
</dbReference>
<feature type="domain" description="M23ase beta-sheet core" evidence="4">
    <location>
        <begin position="336"/>
        <end position="429"/>
    </location>
</feature>
<dbReference type="AlphaFoldDB" id="A0A345Y2V6"/>
<dbReference type="Pfam" id="PF01551">
    <property type="entry name" value="Peptidase_M23"/>
    <property type="match status" value="1"/>
</dbReference>
<dbReference type="PANTHER" id="PTHR21666">
    <property type="entry name" value="PEPTIDASE-RELATED"/>
    <property type="match status" value="1"/>
</dbReference>
<dbReference type="PANTHER" id="PTHR21666:SF270">
    <property type="entry name" value="MUREIN HYDROLASE ACTIVATOR ENVC"/>
    <property type="match status" value="1"/>
</dbReference>
<evidence type="ECO:0000256" key="1">
    <source>
        <dbReference type="SAM" id="Coils"/>
    </source>
</evidence>
<evidence type="ECO:0000256" key="3">
    <source>
        <dbReference type="SAM" id="SignalP"/>
    </source>
</evidence>
<evidence type="ECO:0000313" key="5">
    <source>
        <dbReference type="EMBL" id="AXK38258.1"/>
    </source>
</evidence>
<evidence type="ECO:0000259" key="4">
    <source>
        <dbReference type="Pfam" id="PF01551"/>
    </source>
</evidence>
<accession>A0A345Y2V6</accession>
<feature type="signal peptide" evidence="3">
    <location>
        <begin position="1"/>
        <end position="16"/>
    </location>
</feature>
<evidence type="ECO:0000256" key="2">
    <source>
        <dbReference type="SAM" id="MobiDB-lite"/>
    </source>
</evidence>
<dbReference type="SUPFAM" id="SSF51261">
    <property type="entry name" value="Duplicated hybrid motif"/>
    <property type="match status" value="1"/>
</dbReference>
<dbReference type="GO" id="GO:0004222">
    <property type="term" value="F:metalloendopeptidase activity"/>
    <property type="evidence" value="ECO:0007669"/>
    <property type="project" value="TreeGrafter"/>
</dbReference>
<dbReference type="OrthoDB" id="9784703at2"/>
<feature type="coiled-coil region" evidence="1">
    <location>
        <begin position="39"/>
        <end position="108"/>
    </location>
</feature>
<reference evidence="5 6" key="1">
    <citation type="submission" date="2018-07" db="EMBL/GenBank/DDBJ databases">
        <title>Crenobacter cavernae sp. nov., isolated from a karst cave.</title>
        <authorList>
            <person name="Zhu H."/>
        </authorList>
    </citation>
    <scope>NUCLEOTIDE SEQUENCE [LARGE SCALE GENOMIC DNA]</scope>
    <source>
        <strain evidence="5 6">K1W11S-77</strain>
    </source>
</reference>
<sequence length="434" mass="47026">MKRLALIALLAGSAHAAPASSSLNAAPQQQDLHSVRKAIDSVRKDIAEKEAVKKEAQSAIAASEQAIAATARALATLNQQQDHSAQRLAELSAALEANQAQVKSVQTRVARMLAEQYKRGQHDAMQLMMNANDPNQAGRDLTYYRRIAAAQQTLIADLATRQADLSRMADELNHQLAELDKLSGAKEREKRRLELNKASRQETVSTLDGQIQNQQGRLAKLKEDERQLARLIARINREIEARRVTAEKRAAGAKKARELARLQSDEKRRQEVAAAKKQGKAPPPDTRRPVVEEPIDAVADASASGRAFRSLQGRMKLPVAGTLAGRFGGPRSEGTTWKGVYIKAPAGQAVRAVADGRVVYADALRGYGNAVIVDHGGNYLTIYTGLAAIVRGVGQEIRAGDALGSSGTLDSGETGLYFEIRYLGRPVNPMAWAR</sequence>
<keyword evidence="3" id="KW-0732">Signal</keyword>
<dbReference type="EMBL" id="CP031337">
    <property type="protein sequence ID" value="AXK38258.1"/>
    <property type="molecule type" value="Genomic_DNA"/>
</dbReference>
<proteinExistence type="predicted"/>
<keyword evidence="1" id="KW-0175">Coiled coil</keyword>
<dbReference type="InterPro" id="IPR016047">
    <property type="entry name" value="M23ase_b-sheet_dom"/>
</dbReference>
<evidence type="ECO:0000313" key="6">
    <source>
        <dbReference type="Proteomes" id="UP000254537"/>
    </source>
</evidence>
<gene>
    <name evidence="5" type="ORF">DWG20_01740</name>
</gene>
<dbReference type="KEGG" id="ccah:DWG20_01740"/>
<dbReference type="Proteomes" id="UP000254537">
    <property type="component" value="Chromosome"/>
</dbReference>
<feature type="chain" id="PRO_5016617734" evidence="3">
    <location>
        <begin position="17"/>
        <end position="434"/>
    </location>
</feature>
<dbReference type="CDD" id="cd12797">
    <property type="entry name" value="M23_peptidase"/>
    <property type="match status" value="1"/>
</dbReference>
<name>A0A345Y2V6_9NEIS</name>
<dbReference type="Gene3D" id="2.70.70.10">
    <property type="entry name" value="Glucose Permease (Domain IIA)"/>
    <property type="match status" value="1"/>
</dbReference>
<dbReference type="InterPro" id="IPR011055">
    <property type="entry name" value="Dup_hybrid_motif"/>
</dbReference>
<protein>
    <submittedName>
        <fullName evidence="5">Peptidase M23</fullName>
    </submittedName>
</protein>
<organism evidence="5 6">
    <name type="scientific">Crenobacter cavernae</name>
    <dbReference type="NCBI Taxonomy" id="2290923"/>
    <lineage>
        <taxon>Bacteria</taxon>
        <taxon>Pseudomonadati</taxon>
        <taxon>Pseudomonadota</taxon>
        <taxon>Betaproteobacteria</taxon>
        <taxon>Neisseriales</taxon>
        <taxon>Neisseriaceae</taxon>
        <taxon>Crenobacter</taxon>
    </lineage>
</organism>
<dbReference type="Gene3D" id="6.10.250.3150">
    <property type="match status" value="1"/>
</dbReference>
<feature type="region of interest" description="Disordered" evidence="2">
    <location>
        <begin position="248"/>
        <end position="290"/>
    </location>
</feature>
<dbReference type="RefSeq" id="WP_115432140.1">
    <property type="nucleotide sequence ID" value="NZ_CP031337.1"/>
</dbReference>
<feature type="compositionally biased region" description="Basic and acidic residues" evidence="2">
    <location>
        <begin position="248"/>
        <end position="271"/>
    </location>
</feature>